<reference evidence="1 2" key="1">
    <citation type="submission" date="2023-07" db="EMBL/GenBank/DDBJ databases">
        <title>Sorghum-associated microbial communities from plants grown in Nebraska, USA.</title>
        <authorList>
            <person name="Schachtman D."/>
        </authorList>
    </citation>
    <scope>NUCLEOTIDE SEQUENCE [LARGE SCALE GENOMIC DNA]</scope>
    <source>
        <strain evidence="1 2">4256</strain>
    </source>
</reference>
<name>A0ABU1X441_SPHXE</name>
<protein>
    <recommendedName>
        <fullName evidence="3">HTH DNA binding domain-containing protein</fullName>
    </recommendedName>
</protein>
<accession>A0ABU1X441</accession>
<sequence>MASPDHNMLLAYAQAQAAIERIEERRRLSPVRHPWRTRCLIAERQALARIDGQVLDDLDIEVSARGGVSTSPFDLSLARDSIGTAISLDALIHDGPALLRWLGQDWYPLADGQTVEGKLIAIERWQRDVRALAPSPPLLHGADLARLWRHRAPLGRSDLVASLLIGDRWGPGRWDGSAGGLTAMGLERSHAPWLLSQGDELSLLWLKAIAAGAQVQLDLEMRLRSYARRAMSHVAGRRRPGKLKDVLLLAMARPRLTSRQVAAALGLTSAGAIKLLTIATDLGLLIEQSGQASYRSYAMPVSLSYSPLPSSTLHQNWHEDEFWSSDGKNETSPEAL</sequence>
<keyword evidence="2" id="KW-1185">Reference proteome</keyword>
<dbReference type="EMBL" id="JAVDWV010000014">
    <property type="protein sequence ID" value="MDR7156254.1"/>
    <property type="molecule type" value="Genomic_DNA"/>
</dbReference>
<proteinExistence type="predicted"/>
<evidence type="ECO:0000313" key="2">
    <source>
        <dbReference type="Proteomes" id="UP001267638"/>
    </source>
</evidence>
<evidence type="ECO:0000313" key="1">
    <source>
        <dbReference type="EMBL" id="MDR7156254.1"/>
    </source>
</evidence>
<gene>
    <name evidence="1" type="ORF">J2W40_003095</name>
</gene>
<dbReference type="RefSeq" id="WP_310226330.1">
    <property type="nucleotide sequence ID" value="NZ_JAVDWV010000014.1"/>
</dbReference>
<comment type="caution">
    <text evidence="1">The sequence shown here is derived from an EMBL/GenBank/DDBJ whole genome shotgun (WGS) entry which is preliminary data.</text>
</comment>
<evidence type="ECO:0008006" key="3">
    <source>
        <dbReference type="Google" id="ProtNLM"/>
    </source>
</evidence>
<organism evidence="1 2">
    <name type="scientific">Sphingobium xenophagum</name>
    <dbReference type="NCBI Taxonomy" id="121428"/>
    <lineage>
        <taxon>Bacteria</taxon>
        <taxon>Pseudomonadati</taxon>
        <taxon>Pseudomonadota</taxon>
        <taxon>Alphaproteobacteria</taxon>
        <taxon>Sphingomonadales</taxon>
        <taxon>Sphingomonadaceae</taxon>
        <taxon>Sphingobium</taxon>
    </lineage>
</organism>
<dbReference type="Proteomes" id="UP001267638">
    <property type="component" value="Unassembled WGS sequence"/>
</dbReference>